<dbReference type="Proteomes" id="UP000016933">
    <property type="component" value="Unassembled WGS sequence"/>
</dbReference>
<dbReference type="AlphaFoldDB" id="M2YMA5"/>
<dbReference type="EMBL" id="KB446540">
    <property type="protein sequence ID" value="EME43040.1"/>
    <property type="molecule type" value="Genomic_DNA"/>
</dbReference>
<evidence type="ECO:0000313" key="3">
    <source>
        <dbReference type="Proteomes" id="UP000016933"/>
    </source>
</evidence>
<reference evidence="3" key="1">
    <citation type="journal article" date="2012" name="PLoS Genet.">
        <title>The genomes of the fungal plant pathogens Cladosporium fulvum and Dothistroma septosporum reveal adaptation to different hosts and lifestyles but also signatures of common ancestry.</title>
        <authorList>
            <person name="de Wit P.J.G.M."/>
            <person name="van der Burgt A."/>
            <person name="Oekmen B."/>
            <person name="Stergiopoulos I."/>
            <person name="Abd-Elsalam K.A."/>
            <person name="Aerts A.L."/>
            <person name="Bahkali A.H."/>
            <person name="Beenen H.G."/>
            <person name="Chettri P."/>
            <person name="Cox M.P."/>
            <person name="Datema E."/>
            <person name="de Vries R.P."/>
            <person name="Dhillon B."/>
            <person name="Ganley A.R."/>
            <person name="Griffiths S.A."/>
            <person name="Guo Y."/>
            <person name="Hamelin R.C."/>
            <person name="Henrissat B."/>
            <person name="Kabir M.S."/>
            <person name="Jashni M.K."/>
            <person name="Kema G."/>
            <person name="Klaubauf S."/>
            <person name="Lapidus A."/>
            <person name="Levasseur A."/>
            <person name="Lindquist E."/>
            <person name="Mehrabi R."/>
            <person name="Ohm R.A."/>
            <person name="Owen T.J."/>
            <person name="Salamov A."/>
            <person name="Schwelm A."/>
            <person name="Schijlen E."/>
            <person name="Sun H."/>
            <person name="van den Burg H.A."/>
            <person name="van Ham R.C.H.J."/>
            <person name="Zhang S."/>
            <person name="Goodwin S.B."/>
            <person name="Grigoriev I.V."/>
            <person name="Collemare J."/>
            <person name="Bradshaw R.E."/>
        </authorList>
    </citation>
    <scope>NUCLEOTIDE SEQUENCE [LARGE SCALE GENOMIC DNA]</scope>
    <source>
        <strain evidence="3">NZE10 / CBS 128990</strain>
    </source>
</reference>
<accession>M2YMA5</accession>
<gene>
    <name evidence="2" type="ORF">DOTSEDRAFT_72438</name>
</gene>
<name>M2YMA5_DOTSN</name>
<keyword evidence="3" id="KW-1185">Reference proteome</keyword>
<sequence>MAEDRSSFEVWDGLSCAWGPAEHVAIRHIRCSNGYLWVRSGSVLPLPISRPPSSPSGIRPPDPNPDQLDHLRQNITLNQTHSPRGDPLEKHIFIAFPPDRGSQDRPHPVAKAQVCILKNDEQQRQGEEGLDCGVARFREVQVLEDLI</sequence>
<evidence type="ECO:0000313" key="2">
    <source>
        <dbReference type="EMBL" id="EME43040.1"/>
    </source>
</evidence>
<reference evidence="2 3" key="2">
    <citation type="journal article" date="2012" name="PLoS Pathog.">
        <title>Diverse lifestyles and strategies of plant pathogenesis encoded in the genomes of eighteen Dothideomycetes fungi.</title>
        <authorList>
            <person name="Ohm R.A."/>
            <person name="Feau N."/>
            <person name="Henrissat B."/>
            <person name="Schoch C.L."/>
            <person name="Horwitz B.A."/>
            <person name="Barry K.W."/>
            <person name="Condon B.J."/>
            <person name="Copeland A.C."/>
            <person name="Dhillon B."/>
            <person name="Glaser F."/>
            <person name="Hesse C.N."/>
            <person name="Kosti I."/>
            <person name="LaButti K."/>
            <person name="Lindquist E.A."/>
            <person name="Lucas S."/>
            <person name="Salamov A.A."/>
            <person name="Bradshaw R.E."/>
            <person name="Ciuffetti L."/>
            <person name="Hamelin R.C."/>
            <person name="Kema G.H.J."/>
            <person name="Lawrence C."/>
            <person name="Scott J.A."/>
            <person name="Spatafora J.W."/>
            <person name="Turgeon B.G."/>
            <person name="de Wit P.J.G.M."/>
            <person name="Zhong S."/>
            <person name="Goodwin S.B."/>
            <person name="Grigoriev I.V."/>
        </authorList>
    </citation>
    <scope>NUCLEOTIDE SEQUENCE [LARGE SCALE GENOMIC DNA]</scope>
    <source>
        <strain evidence="3">NZE10 / CBS 128990</strain>
    </source>
</reference>
<dbReference type="HOGENOM" id="CLU_1768009_0_0_1"/>
<feature type="compositionally biased region" description="Pro residues" evidence="1">
    <location>
        <begin position="48"/>
        <end position="64"/>
    </location>
</feature>
<feature type="region of interest" description="Disordered" evidence="1">
    <location>
        <begin position="48"/>
        <end position="69"/>
    </location>
</feature>
<protein>
    <submittedName>
        <fullName evidence="2">Uncharacterized protein</fullName>
    </submittedName>
</protein>
<evidence type="ECO:0000256" key="1">
    <source>
        <dbReference type="SAM" id="MobiDB-lite"/>
    </source>
</evidence>
<proteinExistence type="predicted"/>
<organism evidence="2 3">
    <name type="scientific">Dothistroma septosporum (strain NZE10 / CBS 128990)</name>
    <name type="common">Red band needle blight fungus</name>
    <name type="synonym">Mycosphaerella pini</name>
    <dbReference type="NCBI Taxonomy" id="675120"/>
    <lineage>
        <taxon>Eukaryota</taxon>
        <taxon>Fungi</taxon>
        <taxon>Dikarya</taxon>
        <taxon>Ascomycota</taxon>
        <taxon>Pezizomycotina</taxon>
        <taxon>Dothideomycetes</taxon>
        <taxon>Dothideomycetidae</taxon>
        <taxon>Mycosphaerellales</taxon>
        <taxon>Mycosphaerellaceae</taxon>
        <taxon>Dothistroma</taxon>
    </lineage>
</organism>